<feature type="compositionally biased region" description="Polar residues" evidence="1">
    <location>
        <begin position="47"/>
        <end position="57"/>
    </location>
</feature>
<evidence type="ECO:0000259" key="2">
    <source>
        <dbReference type="Pfam" id="PF24969"/>
    </source>
</evidence>
<organism evidence="3 4">
    <name type="scientific">Lentithecium fluviatile CBS 122367</name>
    <dbReference type="NCBI Taxonomy" id="1168545"/>
    <lineage>
        <taxon>Eukaryota</taxon>
        <taxon>Fungi</taxon>
        <taxon>Dikarya</taxon>
        <taxon>Ascomycota</taxon>
        <taxon>Pezizomycotina</taxon>
        <taxon>Dothideomycetes</taxon>
        <taxon>Pleosporomycetidae</taxon>
        <taxon>Pleosporales</taxon>
        <taxon>Massarineae</taxon>
        <taxon>Lentitheciaceae</taxon>
        <taxon>Lentithecium</taxon>
    </lineage>
</organism>
<dbReference type="Proteomes" id="UP000799291">
    <property type="component" value="Unassembled WGS sequence"/>
</dbReference>
<feature type="region of interest" description="Disordered" evidence="1">
    <location>
        <begin position="47"/>
        <end position="72"/>
    </location>
</feature>
<evidence type="ECO:0000313" key="3">
    <source>
        <dbReference type="EMBL" id="KAF2679650.1"/>
    </source>
</evidence>
<name>A0A6G1INT4_9PLEO</name>
<protein>
    <recommendedName>
        <fullName evidence="2">Leucine-rich repeat domain-containing protein</fullName>
    </recommendedName>
</protein>
<accession>A0A6G1INT4</accession>
<reference evidence="3" key="1">
    <citation type="journal article" date="2020" name="Stud. Mycol.">
        <title>101 Dothideomycetes genomes: a test case for predicting lifestyles and emergence of pathogens.</title>
        <authorList>
            <person name="Haridas S."/>
            <person name="Albert R."/>
            <person name="Binder M."/>
            <person name="Bloem J."/>
            <person name="Labutti K."/>
            <person name="Salamov A."/>
            <person name="Andreopoulos B."/>
            <person name="Baker S."/>
            <person name="Barry K."/>
            <person name="Bills G."/>
            <person name="Bluhm B."/>
            <person name="Cannon C."/>
            <person name="Castanera R."/>
            <person name="Culley D."/>
            <person name="Daum C."/>
            <person name="Ezra D."/>
            <person name="Gonzalez J."/>
            <person name="Henrissat B."/>
            <person name="Kuo A."/>
            <person name="Liang C."/>
            <person name="Lipzen A."/>
            <person name="Lutzoni F."/>
            <person name="Magnuson J."/>
            <person name="Mondo S."/>
            <person name="Nolan M."/>
            <person name="Ohm R."/>
            <person name="Pangilinan J."/>
            <person name="Park H.-J."/>
            <person name="Ramirez L."/>
            <person name="Alfaro M."/>
            <person name="Sun H."/>
            <person name="Tritt A."/>
            <person name="Yoshinaga Y."/>
            <person name="Zwiers L.-H."/>
            <person name="Turgeon B."/>
            <person name="Goodwin S."/>
            <person name="Spatafora J."/>
            <person name="Crous P."/>
            <person name="Grigoriev I."/>
        </authorList>
    </citation>
    <scope>NUCLEOTIDE SEQUENCE</scope>
    <source>
        <strain evidence="3">CBS 122367</strain>
    </source>
</reference>
<feature type="domain" description="Leucine-rich repeat" evidence="2">
    <location>
        <begin position="358"/>
        <end position="467"/>
    </location>
</feature>
<proteinExistence type="predicted"/>
<keyword evidence="4" id="KW-1185">Reference proteome</keyword>
<evidence type="ECO:0000256" key="1">
    <source>
        <dbReference type="SAM" id="MobiDB-lite"/>
    </source>
</evidence>
<gene>
    <name evidence="3" type="ORF">K458DRAFT_115650</name>
</gene>
<dbReference type="OrthoDB" id="3783332at2759"/>
<dbReference type="AlphaFoldDB" id="A0A6G1INT4"/>
<sequence length="499" mass="55450">MLVERRDGVPGMGGYENLAGMMGRGDEVALTRFGTDCACHTRSRVSEQSGCNPTAETTIPPPPQSGKGTMSPSDFRDLPNELVLEALGHLLPIRGFLWSLEAEAGRREENARRVKALHDLTLTSRRLNALTTPLLYHSVIRASTQWLAPLLFLRTVMENPLTIHQTQYIEIQEGDLGAVPRADVSLEQVWAELLALGTWHHGGWTMFDGSVSILVTLANNATELALEGMHSAHILLGGNHFARLRCLWLKRPRYFDGAADITVSSPLVANRSPVSTFTRLHGTAFGGWEGLENLPEVDPVEVVDLTLDNCNLAPFQIYQLLKASNPLKRFSCRWKNRPMEPNAFPINRPPQRIELEELRRDLGRSCHSLEHLELDTLESSWQVSLDEEIPTIGDLRDFTVLKHLDVSGLVLWSDGDTADHPPLASILPASLETLKIHVEWDDYVEDGLMALSKDAPSYFPYLRSVDCSWRPASSHVAPLLIDMFAAVGIELKLSIAEDA</sequence>
<dbReference type="EMBL" id="MU005602">
    <property type="protein sequence ID" value="KAF2679650.1"/>
    <property type="molecule type" value="Genomic_DNA"/>
</dbReference>
<evidence type="ECO:0000313" key="4">
    <source>
        <dbReference type="Proteomes" id="UP000799291"/>
    </source>
</evidence>
<dbReference type="InterPro" id="IPR056867">
    <property type="entry name" value="LRR_15"/>
</dbReference>
<dbReference type="Pfam" id="PF24969">
    <property type="entry name" value="LRR_15"/>
    <property type="match status" value="1"/>
</dbReference>